<evidence type="ECO:0000256" key="2">
    <source>
        <dbReference type="ARBA" id="ARBA00022448"/>
    </source>
</evidence>
<organism evidence="8 9">
    <name type="scientific">Natranaerobius trueperi</name>
    <dbReference type="NCBI Taxonomy" id="759412"/>
    <lineage>
        <taxon>Bacteria</taxon>
        <taxon>Bacillati</taxon>
        <taxon>Bacillota</taxon>
        <taxon>Clostridia</taxon>
        <taxon>Natranaerobiales</taxon>
        <taxon>Natranaerobiaceae</taxon>
        <taxon>Natranaerobius</taxon>
    </lineage>
</organism>
<dbReference type="Pfam" id="PF00528">
    <property type="entry name" value="BPD_transp_1"/>
    <property type="match status" value="1"/>
</dbReference>
<protein>
    <submittedName>
        <fullName evidence="8">Choline ABC transporter permease</fullName>
    </submittedName>
</protein>
<dbReference type="GO" id="GO:0031460">
    <property type="term" value="P:glycine betaine transport"/>
    <property type="evidence" value="ECO:0007669"/>
    <property type="project" value="TreeGrafter"/>
</dbReference>
<feature type="transmembrane region" description="Helical" evidence="6">
    <location>
        <begin position="140"/>
        <end position="166"/>
    </location>
</feature>
<dbReference type="Proteomes" id="UP000214588">
    <property type="component" value="Unassembled WGS sequence"/>
</dbReference>
<reference evidence="8 9" key="1">
    <citation type="submission" date="2017-06" db="EMBL/GenBank/DDBJ databases">
        <title>Draft Genome Sequence of Natranaerobius trueperi halophilic, alkalithermophilic bacteria from soda lakes.</title>
        <authorList>
            <person name="Zhao B."/>
        </authorList>
    </citation>
    <scope>NUCLEOTIDE SEQUENCE [LARGE SCALE GENOMIC DNA]</scope>
    <source>
        <strain evidence="8 9">DSM 18760</strain>
    </source>
</reference>
<accession>A0A226C276</accession>
<evidence type="ECO:0000256" key="3">
    <source>
        <dbReference type="ARBA" id="ARBA00022692"/>
    </source>
</evidence>
<evidence type="ECO:0000313" key="9">
    <source>
        <dbReference type="Proteomes" id="UP000214588"/>
    </source>
</evidence>
<evidence type="ECO:0000259" key="7">
    <source>
        <dbReference type="PROSITE" id="PS50928"/>
    </source>
</evidence>
<dbReference type="AlphaFoldDB" id="A0A226C276"/>
<feature type="transmembrane region" description="Helical" evidence="6">
    <location>
        <begin position="32"/>
        <end position="54"/>
    </location>
</feature>
<name>A0A226C276_9FIRM</name>
<comment type="caution">
    <text evidence="8">The sequence shown here is derived from an EMBL/GenBank/DDBJ whole genome shotgun (WGS) entry which is preliminary data.</text>
</comment>
<dbReference type="CDD" id="cd06261">
    <property type="entry name" value="TM_PBP2"/>
    <property type="match status" value="1"/>
</dbReference>
<proteinExistence type="inferred from homology"/>
<keyword evidence="2 6" id="KW-0813">Transport</keyword>
<feature type="domain" description="ABC transmembrane type-1" evidence="7">
    <location>
        <begin position="26"/>
        <end position="205"/>
    </location>
</feature>
<evidence type="ECO:0000256" key="5">
    <source>
        <dbReference type="ARBA" id="ARBA00023136"/>
    </source>
</evidence>
<dbReference type="InterPro" id="IPR035906">
    <property type="entry name" value="MetI-like_sf"/>
</dbReference>
<dbReference type="OrthoDB" id="9801163at2"/>
<dbReference type="PANTHER" id="PTHR30177">
    <property type="entry name" value="GLYCINE BETAINE/L-PROLINE TRANSPORT SYSTEM PERMEASE PROTEIN PROW"/>
    <property type="match status" value="1"/>
</dbReference>
<dbReference type="Gene3D" id="1.10.3720.10">
    <property type="entry name" value="MetI-like"/>
    <property type="match status" value="1"/>
</dbReference>
<dbReference type="InterPro" id="IPR000515">
    <property type="entry name" value="MetI-like"/>
</dbReference>
<keyword evidence="4 6" id="KW-1133">Transmembrane helix</keyword>
<keyword evidence="3 6" id="KW-0812">Transmembrane</keyword>
<keyword evidence="9" id="KW-1185">Reference proteome</keyword>
<feature type="transmembrane region" description="Helical" evidence="6">
    <location>
        <begin position="74"/>
        <end position="101"/>
    </location>
</feature>
<keyword evidence="5 6" id="KW-0472">Membrane</keyword>
<sequence>MGSGFFTFQGFLDYISTREDMIMQAFIEHSQLILITGFLAITIGIFLGLLATYYKTLANFILLLSQILMTIPSFAMIGLLLPLFGIGTSTAVLALVLYSLLPIVRNTYIGIKELDLDVLEAARGMGMSEVKILLKVKIPLALPVMIAGIRTAIVMVVGIAAIASLVGVGGFGDFIFRGIARSSSNMILTGALGVSILAITIDIVLGRLEQYLLTKQC</sequence>
<feature type="transmembrane region" description="Helical" evidence="6">
    <location>
        <begin position="186"/>
        <end position="205"/>
    </location>
</feature>
<comment type="subcellular location">
    <subcellularLocation>
        <location evidence="6">Cell membrane</location>
        <topology evidence="6">Multi-pass membrane protein</topology>
    </subcellularLocation>
    <subcellularLocation>
        <location evidence="1">Membrane</location>
        <topology evidence="1">Multi-pass membrane protein</topology>
    </subcellularLocation>
</comment>
<dbReference type="GO" id="GO:0005886">
    <property type="term" value="C:plasma membrane"/>
    <property type="evidence" value="ECO:0007669"/>
    <property type="project" value="UniProtKB-SubCell"/>
</dbReference>
<dbReference type="GO" id="GO:0055085">
    <property type="term" value="P:transmembrane transport"/>
    <property type="evidence" value="ECO:0007669"/>
    <property type="project" value="InterPro"/>
</dbReference>
<dbReference type="PROSITE" id="PS50928">
    <property type="entry name" value="ABC_TM1"/>
    <property type="match status" value="1"/>
</dbReference>
<evidence type="ECO:0000256" key="6">
    <source>
        <dbReference type="RuleBase" id="RU363032"/>
    </source>
</evidence>
<comment type="similarity">
    <text evidence="6">Belongs to the binding-protein-dependent transport system permease family.</text>
</comment>
<evidence type="ECO:0000256" key="1">
    <source>
        <dbReference type="ARBA" id="ARBA00004141"/>
    </source>
</evidence>
<evidence type="ECO:0000256" key="4">
    <source>
        <dbReference type="ARBA" id="ARBA00022989"/>
    </source>
</evidence>
<dbReference type="PANTHER" id="PTHR30177:SF4">
    <property type="entry name" value="OSMOPROTECTANT IMPORT PERMEASE PROTEIN OSMW"/>
    <property type="match status" value="1"/>
</dbReference>
<evidence type="ECO:0000313" key="8">
    <source>
        <dbReference type="EMBL" id="OWZ84549.1"/>
    </source>
</evidence>
<dbReference type="EMBL" id="NIQC01000004">
    <property type="protein sequence ID" value="OWZ84549.1"/>
    <property type="molecule type" value="Genomic_DNA"/>
</dbReference>
<dbReference type="FunFam" id="1.10.3720.10:FF:000001">
    <property type="entry name" value="Glycine betaine ABC transporter, permease"/>
    <property type="match status" value="1"/>
</dbReference>
<dbReference type="SUPFAM" id="SSF161098">
    <property type="entry name" value="MetI-like"/>
    <property type="match status" value="1"/>
</dbReference>
<gene>
    <name evidence="8" type="ORF">CDO51_03360</name>
</gene>
<dbReference type="RefSeq" id="WP_089022879.1">
    <property type="nucleotide sequence ID" value="NZ_NIQC01000004.1"/>
</dbReference>
<dbReference type="InterPro" id="IPR051204">
    <property type="entry name" value="ABC_transp_perm/SBD"/>
</dbReference>